<dbReference type="AlphaFoldDB" id="E6LHX4"/>
<dbReference type="Pfam" id="PF01758">
    <property type="entry name" value="SBF"/>
    <property type="match status" value="1"/>
</dbReference>
<comment type="subcellular location">
    <subcellularLocation>
        <location evidence="1">Membrane</location>
        <topology evidence="1">Multi-pass membrane protein</topology>
    </subcellularLocation>
</comment>
<protein>
    <submittedName>
        <fullName evidence="6">Bile acid transporter</fullName>
    </submittedName>
</protein>
<evidence type="ECO:0000256" key="5">
    <source>
        <dbReference type="SAM" id="Phobius"/>
    </source>
</evidence>
<name>E6LHX4_ENTI1</name>
<evidence type="ECO:0000256" key="1">
    <source>
        <dbReference type="ARBA" id="ARBA00004141"/>
    </source>
</evidence>
<keyword evidence="2 5" id="KW-0812">Transmembrane</keyword>
<sequence length="323" mass="34227">MKQVTAASKWVSKYFTLLVVVAAVFAFMVPAVGLAIVPYASYLLMVVLFGMGLSLNVADFKRIAKNPLPVILGTVAHYVIMPSLAFLLVKLFHLEGALAVGVILVGSAPSGTSSNVMAFIAGGDVALDVSIGVLSTLLAPVMLPLLVSFLAGSYIDVPAAAMFFNTIKIVLLPIVLGVVLHTFFGHKLDKVNQVTPMISQLAILTLIVAVFSANHATFTNAATLLVIPVVMLHNLCGYALGFVFAKAIKLDHAQQKAITFEVGMQDSALAATLALKFFTPQAAVAATIFSIWHNLSGSVLATWWKGRDEKAVKEVEATTQSVA</sequence>
<keyword evidence="3 5" id="KW-1133">Transmembrane helix</keyword>
<dbReference type="PATRIC" id="fig|888064.11.peg.2102"/>
<feature type="transmembrane region" description="Helical" evidence="5">
    <location>
        <begin position="12"/>
        <end position="33"/>
    </location>
</feature>
<keyword evidence="7" id="KW-1185">Reference proteome</keyword>
<dbReference type="InterPro" id="IPR004710">
    <property type="entry name" value="Bilac:Na_transpt"/>
</dbReference>
<gene>
    <name evidence="6" type="ORF">HMPREF9088_1964</name>
</gene>
<dbReference type="GO" id="GO:0016020">
    <property type="term" value="C:membrane"/>
    <property type="evidence" value="ECO:0007669"/>
    <property type="project" value="UniProtKB-SubCell"/>
</dbReference>
<reference evidence="6 7" key="1">
    <citation type="submission" date="2010-12" db="EMBL/GenBank/DDBJ databases">
        <authorList>
            <person name="Muzny D."/>
            <person name="Qin X."/>
            <person name="Deng J."/>
            <person name="Jiang H."/>
            <person name="Liu Y."/>
            <person name="Qu J."/>
            <person name="Song X.-Z."/>
            <person name="Zhang L."/>
            <person name="Thornton R."/>
            <person name="Coyle M."/>
            <person name="Francisco L."/>
            <person name="Jackson L."/>
            <person name="Javaid M."/>
            <person name="Korchina V."/>
            <person name="Kovar C."/>
            <person name="Mata R."/>
            <person name="Mathew T."/>
            <person name="Ngo R."/>
            <person name="Nguyen L."/>
            <person name="Nguyen N."/>
            <person name="Okwuonu G."/>
            <person name="Ongeri F."/>
            <person name="Pham C."/>
            <person name="Simmons D."/>
            <person name="Wilczek-Boney K."/>
            <person name="Hale W."/>
            <person name="Jakkamsetti A."/>
            <person name="Pham P."/>
            <person name="Ruth R."/>
            <person name="San Lucas F."/>
            <person name="Warren J."/>
            <person name="Zhang J."/>
            <person name="Zhao Z."/>
            <person name="Zhou C."/>
            <person name="Zhu D."/>
            <person name="Lee S."/>
            <person name="Bess C."/>
            <person name="Blankenburg K."/>
            <person name="Forbes L."/>
            <person name="Fu Q."/>
            <person name="Gubbala S."/>
            <person name="Hirani K."/>
            <person name="Jayaseelan J.C."/>
            <person name="Lara F."/>
            <person name="Munidasa M."/>
            <person name="Palculict T."/>
            <person name="Patil S."/>
            <person name="Pu L.-L."/>
            <person name="Saada N."/>
            <person name="Tang L."/>
            <person name="Weissenberger G."/>
            <person name="Zhu Y."/>
            <person name="Hemphill L."/>
            <person name="Shang Y."/>
            <person name="Youmans B."/>
            <person name="Ayvaz T."/>
            <person name="Ross M."/>
            <person name="Santibanez J."/>
            <person name="Aqrawi P."/>
            <person name="Gross S."/>
            <person name="Joshi V."/>
            <person name="Fowler G."/>
            <person name="Nazareth L."/>
            <person name="Reid J."/>
            <person name="Worley K."/>
            <person name="Petrosino J."/>
            <person name="Highlander S."/>
            <person name="Gibbs R."/>
        </authorList>
    </citation>
    <scope>NUCLEOTIDE SEQUENCE [LARGE SCALE GENOMIC DNA]</scope>
    <source>
        <strain evidence="7">DSM 15952 / CCUG 50447 / LMG 22039 / TP 1.5</strain>
    </source>
</reference>
<feature type="transmembrane region" description="Helical" evidence="5">
    <location>
        <begin position="222"/>
        <end position="245"/>
    </location>
</feature>
<organism evidence="6 7">
    <name type="scientific">Enterococcus italicus (strain DSM 15952 / CCUG 50447 / LMG 22039 / TP 1.5)</name>
    <dbReference type="NCBI Taxonomy" id="888064"/>
    <lineage>
        <taxon>Bacteria</taxon>
        <taxon>Bacillati</taxon>
        <taxon>Bacillota</taxon>
        <taxon>Bacilli</taxon>
        <taxon>Lactobacillales</taxon>
        <taxon>Enterococcaceae</taxon>
        <taxon>Enterococcus</taxon>
    </lineage>
</organism>
<dbReference type="OrthoDB" id="9806785at2"/>
<feature type="transmembrane region" description="Helical" evidence="5">
    <location>
        <begin position="98"/>
        <end position="121"/>
    </location>
</feature>
<dbReference type="EMBL" id="AEPV01000074">
    <property type="protein sequence ID" value="EFU73234.1"/>
    <property type="molecule type" value="Genomic_DNA"/>
</dbReference>
<feature type="transmembrane region" description="Helical" evidence="5">
    <location>
        <begin position="197"/>
        <end position="216"/>
    </location>
</feature>
<keyword evidence="4 5" id="KW-0472">Membrane</keyword>
<dbReference type="PANTHER" id="PTHR10361">
    <property type="entry name" value="SODIUM-BILE ACID COTRANSPORTER"/>
    <property type="match status" value="1"/>
</dbReference>
<evidence type="ECO:0000256" key="4">
    <source>
        <dbReference type="ARBA" id="ARBA00023136"/>
    </source>
</evidence>
<dbReference type="Proteomes" id="UP000010296">
    <property type="component" value="Unassembled WGS sequence"/>
</dbReference>
<dbReference type="PANTHER" id="PTHR10361:SF28">
    <property type="entry name" value="P3 PROTEIN-RELATED"/>
    <property type="match status" value="1"/>
</dbReference>
<dbReference type="Gene3D" id="1.20.1530.20">
    <property type="match status" value="1"/>
</dbReference>
<evidence type="ECO:0000313" key="7">
    <source>
        <dbReference type="Proteomes" id="UP000010296"/>
    </source>
</evidence>
<feature type="transmembrane region" description="Helical" evidence="5">
    <location>
        <begin position="161"/>
        <end position="185"/>
    </location>
</feature>
<dbReference type="eggNOG" id="COG0385">
    <property type="taxonomic scope" value="Bacteria"/>
</dbReference>
<dbReference type="HOGENOM" id="CLU_034788_1_1_9"/>
<feature type="transmembrane region" description="Helical" evidence="5">
    <location>
        <begin position="133"/>
        <end position="155"/>
    </location>
</feature>
<accession>E6LHX4</accession>
<dbReference type="InterPro" id="IPR002657">
    <property type="entry name" value="BilAc:Na_symport/Acr3"/>
</dbReference>
<dbReference type="RefSeq" id="WP_007208975.1">
    <property type="nucleotide sequence ID" value="NZ_GL622241.1"/>
</dbReference>
<proteinExistence type="predicted"/>
<dbReference type="InterPro" id="IPR038770">
    <property type="entry name" value="Na+/solute_symporter_sf"/>
</dbReference>
<evidence type="ECO:0000256" key="2">
    <source>
        <dbReference type="ARBA" id="ARBA00022692"/>
    </source>
</evidence>
<feature type="transmembrane region" description="Helical" evidence="5">
    <location>
        <begin position="39"/>
        <end position="58"/>
    </location>
</feature>
<evidence type="ECO:0000256" key="3">
    <source>
        <dbReference type="ARBA" id="ARBA00022989"/>
    </source>
</evidence>
<comment type="caution">
    <text evidence="6">The sequence shown here is derived from an EMBL/GenBank/DDBJ whole genome shotgun (WGS) entry which is preliminary data.</text>
</comment>
<evidence type="ECO:0000313" key="6">
    <source>
        <dbReference type="EMBL" id="EFU73234.1"/>
    </source>
</evidence>
<feature type="transmembrane region" description="Helical" evidence="5">
    <location>
        <begin position="70"/>
        <end position="92"/>
    </location>
</feature>